<dbReference type="Proteomes" id="UP001652338">
    <property type="component" value="Unassembled WGS sequence"/>
</dbReference>
<evidence type="ECO:0000313" key="3">
    <source>
        <dbReference type="Proteomes" id="UP001652338"/>
    </source>
</evidence>
<evidence type="ECO:0000256" key="1">
    <source>
        <dbReference type="SAM" id="Phobius"/>
    </source>
</evidence>
<evidence type="ECO:0000313" key="2">
    <source>
        <dbReference type="EMBL" id="MCU6724405.1"/>
    </source>
</evidence>
<dbReference type="NCBIfam" id="TIGR02532">
    <property type="entry name" value="IV_pilin_GFxxxE"/>
    <property type="match status" value="1"/>
</dbReference>
<dbReference type="InterPro" id="IPR045584">
    <property type="entry name" value="Pilin-like"/>
</dbReference>
<accession>A0ABT2SIS5</accession>
<proteinExistence type="predicted"/>
<keyword evidence="1" id="KW-0812">Transmembrane</keyword>
<protein>
    <submittedName>
        <fullName evidence="2">Type II secretion system GspH family protein</fullName>
    </submittedName>
</protein>
<name>A0ABT2SIS5_9FIRM</name>
<gene>
    <name evidence="2" type="ORF">OCV47_03360</name>
</gene>
<comment type="caution">
    <text evidence="2">The sequence shown here is derived from an EMBL/GenBank/DDBJ whole genome shotgun (WGS) entry which is preliminary data.</text>
</comment>
<keyword evidence="3" id="KW-1185">Reference proteome</keyword>
<dbReference type="RefSeq" id="WP_262653731.1">
    <property type="nucleotide sequence ID" value="NZ_JAOQKE010000002.1"/>
</dbReference>
<feature type="transmembrane region" description="Helical" evidence="1">
    <location>
        <begin position="12"/>
        <end position="32"/>
    </location>
</feature>
<dbReference type="InterPro" id="IPR012902">
    <property type="entry name" value="N_methyl_site"/>
</dbReference>
<keyword evidence="1" id="KW-0472">Membrane</keyword>
<dbReference type="Gene3D" id="3.30.700.10">
    <property type="entry name" value="Glycoprotein, Type 4 Pilin"/>
    <property type="match status" value="1"/>
</dbReference>
<dbReference type="EMBL" id="JAOQKE010000002">
    <property type="protein sequence ID" value="MCU6724405.1"/>
    <property type="molecule type" value="Genomic_DNA"/>
</dbReference>
<dbReference type="SUPFAM" id="SSF54523">
    <property type="entry name" value="Pili subunits"/>
    <property type="match status" value="1"/>
</dbReference>
<keyword evidence="1" id="KW-1133">Transmembrane helix</keyword>
<sequence>MKKNEKKGFTLAELLIVVAIIAVLVAISIPIFNSQLEKARKAVDMQNARNIESALMAAFTDGTIQVPETVDQNGDGNGAWVTICRDSQSVPKGYGFMGSRTAFCGANKGITVNGKLSGAWNRYNDDIAKVLSEAGINVSNLKIRSNGKSDGWDWIIIEVGYNSNGFYSRMYSGFKGEASGADRVGVTNIEKQIG</sequence>
<dbReference type="Pfam" id="PF07963">
    <property type="entry name" value="N_methyl"/>
    <property type="match status" value="1"/>
</dbReference>
<reference evidence="2 3" key="1">
    <citation type="journal article" date="2021" name="ISME Commun">
        <title>Automated analysis of genomic sequences facilitates high-throughput and comprehensive description of bacteria.</title>
        <authorList>
            <person name="Hitch T.C.A."/>
        </authorList>
    </citation>
    <scope>NUCLEOTIDE SEQUENCE [LARGE SCALE GENOMIC DNA]</scope>
    <source>
        <strain evidence="2 3">Sanger_29</strain>
    </source>
</reference>
<dbReference type="PANTHER" id="PTHR30093">
    <property type="entry name" value="GENERAL SECRETION PATHWAY PROTEIN G"/>
    <property type="match status" value="1"/>
</dbReference>
<organism evidence="2 3">
    <name type="scientific">Muricoprocola aceti</name>
    <dbReference type="NCBI Taxonomy" id="2981772"/>
    <lineage>
        <taxon>Bacteria</taxon>
        <taxon>Bacillati</taxon>
        <taxon>Bacillota</taxon>
        <taxon>Clostridia</taxon>
        <taxon>Lachnospirales</taxon>
        <taxon>Lachnospiraceae</taxon>
        <taxon>Muricoprocola</taxon>
    </lineage>
</organism>